<accession>A0AAU8C9A0</accession>
<dbReference type="InterPro" id="IPR055997">
    <property type="entry name" value="DUF7575"/>
</dbReference>
<keyword evidence="1" id="KW-0472">Membrane</keyword>
<reference evidence="3" key="1">
    <citation type="submission" date="2024-06" db="EMBL/GenBank/DDBJ databases">
        <title>Genome Sequence of an extremely halophilic archaeon isolated from Permian era halite, Salado Formation, Carlsbad, New Mexico: Halobacterium sp. strain NMX12-1.</title>
        <authorList>
            <person name="Sotoa L."/>
            <person name="DasSarma P."/>
            <person name="Anton B.P."/>
            <person name="Vincze T."/>
            <person name="Verma I."/>
            <person name="Eralp B."/>
            <person name="Powers D.W."/>
            <person name="Dozier B.L."/>
            <person name="Roberts R.J."/>
            <person name="DasSarma S."/>
        </authorList>
    </citation>
    <scope>NUCLEOTIDE SEQUENCE</scope>
    <source>
        <strain evidence="3">NMX12-1</strain>
        <plasmid evidence="3">pNMX12-1_234</plasmid>
    </source>
</reference>
<evidence type="ECO:0000313" key="3">
    <source>
        <dbReference type="EMBL" id="XCF15202.1"/>
    </source>
</evidence>
<name>A0AAU8C9A0_9EURY</name>
<dbReference type="KEGG" id="hanx:ABSL23_00930"/>
<feature type="transmembrane region" description="Helical" evidence="1">
    <location>
        <begin position="35"/>
        <end position="53"/>
    </location>
</feature>
<protein>
    <submittedName>
        <fullName evidence="3">Zinc ribbon domain-containing protein</fullName>
    </submittedName>
</protein>
<gene>
    <name evidence="3" type="ORF">ABSL23_00930</name>
</gene>
<feature type="transmembrane region" description="Helical" evidence="1">
    <location>
        <begin position="65"/>
        <end position="86"/>
    </location>
</feature>
<keyword evidence="1" id="KW-0812">Transmembrane</keyword>
<dbReference type="RefSeq" id="WP_353633316.1">
    <property type="nucleotide sequence ID" value="NZ_CP159203.1"/>
</dbReference>
<dbReference type="AlphaFoldDB" id="A0AAU8C9A0"/>
<evidence type="ECO:0000259" key="2">
    <source>
        <dbReference type="Pfam" id="PF24460"/>
    </source>
</evidence>
<keyword evidence="3" id="KW-0614">Plasmid</keyword>
<evidence type="ECO:0000256" key="1">
    <source>
        <dbReference type="SAM" id="Phobius"/>
    </source>
</evidence>
<keyword evidence="1" id="KW-1133">Transmembrane helix</keyword>
<feature type="transmembrane region" description="Helical" evidence="1">
    <location>
        <begin position="12"/>
        <end position="28"/>
    </location>
</feature>
<dbReference type="EMBL" id="CP159203">
    <property type="protein sequence ID" value="XCF15202.1"/>
    <property type="molecule type" value="Genomic_DNA"/>
</dbReference>
<proteinExistence type="predicted"/>
<organism evidence="3">
    <name type="scientific">Halobacterium sp. NMX12-1</name>
    <dbReference type="NCBI Taxonomy" id="3166650"/>
    <lineage>
        <taxon>Archaea</taxon>
        <taxon>Methanobacteriati</taxon>
        <taxon>Methanobacteriota</taxon>
        <taxon>Stenosarchaea group</taxon>
        <taxon>Halobacteria</taxon>
        <taxon>Halobacteriales</taxon>
        <taxon>Halobacteriaceae</taxon>
        <taxon>Halobacterium</taxon>
    </lineage>
</organism>
<geneLocation type="plasmid" evidence="3">
    <name>pNMX12-1_234</name>
</geneLocation>
<dbReference type="GeneID" id="91107670"/>
<dbReference type="Pfam" id="PF24460">
    <property type="entry name" value="DUF7575"/>
    <property type="match status" value="1"/>
</dbReference>
<sequence length="140" mass="14879">MSQSTSRKRPWLAAVLGALGTGFGHLYLRRWRRGLAWIGVLLGVTVLFVDPAAAEAFAAGNAVDLLAIAPILVVGSLSVFDASLLAHAQNAVARLSETADGQLTTCPNCGKELDAELEFCHWCTTEIDGSEAVSPNEREN</sequence>
<feature type="domain" description="DUF7575" evidence="2">
    <location>
        <begin position="104"/>
        <end position="128"/>
    </location>
</feature>